<dbReference type="Proteomes" id="UP000476820">
    <property type="component" value="Unassembled WGS sequence"/>
</dbReference>
<dbReference type="Proteomes" id="UP000473681">
    <property type="component" value="Unassembled WGS sequence"/>
</dbReference>
<dbReference type="SUPFAM" id="SSF82549">
    <property type="entry name" value="DAK1/DegV-like"/>
    <property type="match status" value="1"/>
</dbReference>
<evidence type="ECO:0000256" key="2">
    <source>
        <dbReference type="ARBA" id="ARBA00023121"/>
    </source>
</evidence>
<sequence length="282" mass="31384">MDKIALLTDSASDICTEDLKKYNIKLLPFKIIFSDKEYDDKLEITSDVLYELLPREIPKTSLPSIERLNNTLTQLIEEGFTHAIIVTLSSEFSGTYNSMRLACESFEGIETFVYDSKSLSMAEGVIVLEAAKLIEEGKSFNEIVKILPELRSKTDIFFTIDTLEYLKKGGRIGRIAGTIGDVLNLKPVITIDDNGCFHTYCKARGKKQSASKLLKIAKSYTENNKCKFWVMDGNALDDAKSLCENIKSFDNVVECNLGYSIGPALGVHTGPGLFGFIVEKVD</sequence>
<dbReference type="GO" id="GO:0008289">
    <property type="term" value="F:lipid binding"/>
    <property type="evidence" value="ECO:0007669"/>
    <property type="project" value="UniProtKB-KW"/>
</dbReference>
<dbReference type="OrthoDB" id="9781230at2"/>
<comment type="caution">
    <text evidence="3">The sequence shown here is derived from an EMBL/GenBank/DDBJ whole genome shotgun (WGS) entry which is preliminary data.</text>
</comment>
<dbReference type="PROSITE" id="PS51482">
    <property type="entry name" value="DEGV"/>
    <property type="match status" value="1"/>
</dbReference>
<gene>
    <name evidence="3" type="ORF">FC774_03900</name>
    <name evidence="4" type="ORF">FDB51_09910</name>
</gene>
<dbReference type="EMBL" id="SWVK01000012">
    <property type="protein sequence ID" value="NFN35430.1"/>
    <property type="molecule type" value="Genomic_DNA"/>
</dbReference>
<evidence type="ECO:0000313" key="6">
    <source>
        <dbReference type="Proteomes" id="UP000476820"/>
    </source>
</evidence>
<dbReference type="InterPro" id="IPR043168">
    <property type="entry name" value="DegV_C"/>
</dbReference>
<dbReference type="PANTHER" id="PTHR33434">
    <property type="entry name" value="DEGV DOMAIN-CONTAINING PROTEIN DR_1986-RELATED"/>
    <property type="match status" value="1"/>
</dbReference>
<evidence type="ECO:0000256" key="1">
    <source>
        <dbReference type="ARBA" id="ARBA00003238"/>
    </source>
</evidence>
<comment type="function">
    <text evidence="1">May bind long-chain fatty acids, such as palmitate, and may play a role in lipid transport or fatty acid metabolism.</text>
</comment>
<proteinExistence type="predicted"/>
<dbReference type="InterPro" id="IPR050270">
    <property type="entry name" value="DegV_domain_contain"/>
</dbReference>
<evidence type="ECO:0000313" key="5">
    <source>
        <dbReference type="Proteomes" id="UP000473681"/>
    </source>
</evidence>
<dbReference type="Gene3D" id="3.40.50.10170">
    <property type="match status" value="1"/>
</dbReference>
<evidence type="ECO:0000313" key="3">
    <source>
        <dbReference type="EMBL" id="NFF87037.1"/>
    </source>
</evidence>
<dbReference type="Pfam" id="PF02645">
    <property type="entry name" value="DegV"/>
    <property type="match status" value="1"/>
</dbReference>
<protein>
    <submittedName>
        <fullName evidence="3">DegV family protein</fullName>
    </submittedName>
</protein>
<evidence type="ECO:0000313" key="4">
    <source>
        <dbReference type="EMBL" id="NFN35430.1"/>
    </source>
</evidence>
<dbReference type="EMBL" id="SWOV01000006">
    <property type="protein sequence ID" value="NFF87037.1"/>
    <property type="molecule type" value="Genomic_DNA"/>
</dbReference>
<dbReference type="Gene3D" id="3.30.1180.10">
    <property type="match status" value="1"/>
</dbReference>
<dbReference type="NCBIfam" id="TIGR00762">
    <property type="entry name" value="DegV"/>
    <property type="match status" value="1"/>
</dbReference>
<reference evidence="5 6" key="1">
    <citation type="submission" date="2019-04" db="EMBL/GenBank/DDBJ databases">
        <title>Genome sequencing of Clostridium botulinum Groups I-IV and Clostridium butyricum.</title>
        <authorList>
            <person name="Brunt J."/>
            <person name="Van Vliet A.H.M."/>
            <person name="Stringer S.C."/>
            <person name="Carter A.T."/>
            <person name="Peck M.W."/>
        </authorList>
    </citation>
    <scope>NUCLEOTIDE SEQUENCE [LARGE SCALE GENOMIC DNA]</scope>
    <source>
        <strain evidence="3 6">1605</strain>
        <strain evidence="4 5">CB-K-33E</strain>
    </source>
</reference>
<dbReference type="AlphaFoldDB" id="A0A0M1LKV2"/>
<accession>A0A0M1LKV2</accession>
<organism evidence="3 6">
    <name type="scientific">Clostridium botulinum</name>
    <dbReference type="NCBI Taxonomy" id="1491"/>
    <lineage>
        <taxon>Bacteria</taxon>
        <taxon>Bacillati</taxon>
        <taxon>Bacillota</taxon>
        <taxon>Clostridia</taxon>
        <taxon>Eubacteriales</taxon>
        <taxon>Clostridiaceae</taxon>
        <taxon>Clostridium</taxon>
    </lineage>
</organism>
<dbReference type="InterPro" id="IPR003797">
    <property type="entry name" value="DegV"/>
</dbReference>
<dbReference type="PANTHER" id="PTHR33434:SF3">
    <property type="entry name" value="DEGV DOMAIN-CONTAINING PROTEIN YITS"/>
    <property type="match status" value="1"/>
</dbReference>
<keyword evidence="2" id="KW-0446">Lipid-binding</keyword>
<dbReference type="RefSeq" id="WP_012451459.1">
    <property type="nucleotide sequence ID" value="NZ_CP010520.1"/>
</dbReference>
<name>A0A0M1LKV2_CLOBO</name>